<dbReference type="EMBL" id="AP026802">
    <property type="protein sequence ID" value="BDR59054.1"/>
    <property type="molecule type" value="Genomic_DNA"/>
</dbReference>
<dbReference type="InterPro" id="IPR013328">
    <property type="entry name" value="6PGD_dom2"/>
</dbReference>
<dbReference type="SUPFAM" id="SSF51735">
    <property type="entry name" value="NAD(P)-binding Rossmann-fold domains"/>
    <property type="match status" value="1"/>
</dbReference>
<dbReference type="PANTHER" id="PTHR30524">
    <property type="entry name" value="MANNITOL-1-PHOSPHATE 5-DEHYDROGENASE"/>
    <property type="match status" value="1"/>
</dbReference>
<evidence type="ECO:0000259" key="9">
    <source>
        <dbReference type="Pfam" id="PF08125"/>
    </source>
</evidence>
<evidence type="ECO:0000256" key="7">
    <source>
        <dbReference type="HAMAP-Rule" id="MF_00196"/>
    </source>
</evidence>
<dbReference type="GO" id="GO:0008926">
    <property type="term" value="F:mannitol-1-phosphate 5-dehydrogenase activity"/>
    <property type="evidence" value="ECO:0007669"/>
    <property type="project" value="UniProtKB-UniRule"/>
</dbReference>
<dbReference type="NCBIfam" id="NF002652">
    <property type="entry name" value="PRK02318.2-5"/>
    <property type="match status" value="1"/>
</dbReference>
<evidence type="ECO:0000313" key="11">
    <source>
        <dbReference type="Proteomes" id="UP001321861"/>
    </source>
</evidence>
<evidence type="ECO:0000256" key="6">
    <source>
        <dbReference type="ARBA" id="ARBA00048615"/>
    </source>
</evidence>
<organism evidence="10 11">
    <name type="scientific">Xylocopilactobacillus apicola</name>
    <dbReference type="NCBI Taxonomy" id="2932184"/>
    <lineage>
        <taxon>Bacteria</taxon>
        <taxon>Bacillati</taxon>
        <taxon>Bacillota</taxon>
        <taxon>Bacilli</taxon>
        <taxon>Lactobacillales</taxon>
        <taxon>Lactobacillaceae</taxon>
        <taxon>Xylocopilactobacillus</taxon>
    </lineage>
</organism>
<dbReference type="Gene3D" id="3.40.50.720">
    <property type="entry name" value="NAD(P)-binding Rossmann-like Domain"/>
    <property type="match status" value="1"/>
</dbReference>
<feature type="binding site" evidence="7">
    <location>
        <begin position="4"/>
        <end position="15"/>
    </location>
    <ligand>
        <name>NAD(+)</name>
        <dbReference type="ChEBI" id="CHEBI:57540"/>
    </ligand>
</feature>
<evidence type="ECO:0000256" key="4">
    <source>
        <dbReference type="ARBA" id="ARBA00023002"/>
    </source>
</evidence>
<dbReference type="HAMAP" id="MF_00196">
    <property type="entry name" value="Mannitol_dehydrog"/>
    <property type="match status" value="1"/>
</dbReference>
<dbReference type="GO" id="GO:0005829">
    <property type="term" value="C:cytosol"/>
    <property type="evidence" value="ECO:0007669"/>
    <property type="project" value="TreeGrafter"/>
</dbReference>
<protein>
    <recommendedName>
        <fullName evidence="3 7">Mannitol-1-phosphate 5-dehydrogenase</fullName>
        <ecNumber evidence="2 7">1.1.1.17</ecNumber>
    </recommendedName>
</protein>
<dbReference type="InterPro" id="IPR013131">
    <property type="entry name" value="Mannitol_DH_N"/>
</dbReference>
<proteinExistence type="inferred from homology"/>
<dbReference type="InterPro" id="IPR008927">
    <property type="entry name" value="6-PGluconate_DH-like_C_sf"/>
</dbReference>
<feature type="domain" description="Mannitol dehydrogenase C-terminal" evidence="9">
    <location>
        <begin position="202"/>
        <end position="379"/>
    </location>
</feature>
<dbReference type="InterPro" id="IPR013118">
    <property type="entry name" value="Mannitol_DH_C"/>
</dbReference>
<evidence type="ECO:0000256" key="2">
    <source>
        <dbReference type="ARBA" id="ARBA00012939"/>
    </source>
</evidence>
<keyword evidence="5 7" id="KW-0520">NAD</keyword>
<comment type="similarity">
    <text evidence="1 7">Belongs to the mannitol dehydrogenase family.</text>
</comment>
<dbReference type="GO" id="GO:0019592">
    <property type="term" value="P:mannitol catabolic process"/>
    <property type="evidence" value="ECO:0007669"/>
    <property type="project" value="TreeGrafter"/>
</dbReference>
<keyword evidence="4 7" id="KW-0560">Oxidoreductase</keyword>
<sequence length="381" mass="41971">MKKAVHFGAGNIGRGFVGEILAENGFSIDFIDVNEQLIEALKSRHTYDIELADQTHQHVVVDNVSGINNATDPAAVVEAIAKADVVTTAIGPNILPRIAPLIAEGLDERLKNNEAPLDVIACENMIGASQALKADVYKTLQNKEAADRFVGFPNAAVDRIVPAQNHEDILMVTVEPFHEWVVDASQMRNADLKLDGVHYVPDLEPYIERKLFTVNTGHATIAYMGYYLGYEDIKSAISDESVLAQLRAVLAQTGGLLVKKWKFSGSELETYQNEVIARFMNPDLSDAISRIARTPLRKLGYDERFIRPIRETDGLELPNDDLIDTVGMVLHYQDSGDAEAVELRKMVDGASDLNAVIEKITGLPAGPLVEKIKSAYDKYVR</sequence>
<evidence type="ECO:0000256" key="1">
    <source>
        <dbReference type="ARBA" id="ARBA00006541"/>
    </source>
</evidence>
<keyword evidence="11" id="KW-1185">Reference proteome</keyword>
<feature type="domain" description="Mannitol dehydrogenase N-terminal" evidence="8">
    <location>
        <begin position="3"/>
        <end position="195"/>
    </location>
</feature>
<evidence type="ECO:0000256" key="3">
    <source>
        <dbReference type="ARBA" id="ARBA00016219"/>
    </source>
</evidence>
<dbReference type="KEGG" id="xap:XA3_14950"/>
<evidence type="ECO:0000259" key="8">
    <source>
        <dbReference type="Pfam" id="PF01232"/>
    </source>
</evidence>
<dbReference type="Gene3D" id="1.10.1040.10">
    <property type="entry name" value="N-(1-d-carboxylethyl)-l-norvaline Dehydrogenase, domain 2"/>
    <property type="match status" value="1"/>
</dbReference>
<accession>A0AAU9CYF7</accession>
<gene>
    <name evidence="10" type="primary">mtlD_1</name>
    <name evidence="7" type="synonym">mtlD</name>
    <name evidence="10" type="ORF">XA3_14950</name>
</gene>
<dbReference type="Pfam" id="PF01232">
    <property type="entry name" value="Mannitol_dh"/>
    <property type="match status" value="1"/>
</dbReference>
<name>A0AAU9CYF7_9LACO</name>
<dbReference type="InterPro" id="IPR036291">
    <property type="entry name" value="NAD(P)-bd_dom_sf"/>
</dbReference>
<dbReference type="InterPro" id="IPR023027">
    <property type="entry name" value="Mannitol_DH_CS"/>
</dbReference>
<dbReference type="PANTHER" id="PTHR30524:SF0">
    <property type="entry name" value="ALTRONATE OXIDOREDUCTASE-RELATED"/>
    <property type="match status" value="1"/>
</dbReference>
<evidence type="ECO:0000256" key="5">
    <source>
        <dbReference type="ARBA" id="ARBA00023027"/>
    </source>
</evidence>
<dbReference type="AlphaFoldDB" id="A0AAU9CYF7"/>
<dbReference type="Proteomes" id="UP001321861">
    <property type="component" value="Chromosome"/>
</dbReference>
<dbReference type="EC" id="1.1.1.17" evidence="2 7"/>
<dbReference type="SUPFAM" id="SSF48179">
    <property type="entry name" value="6-phosphogluconate dehydrogenase C-terminal domain-like"/>
    <property type="match status" value="1"/>
</dbReference>
<evidence type="ECO:0000313" key="10">
    <source>
        <dbReference type="EMBL" id="BDR59054.1"/>
    </source>
</evidence>
<dbReference type="PRINTS" id="PR00084">
    <property type="entry name" value="MTLDHDRGNASE"/>
</dbReference>
<dbReference type="InterPro" id="IPR000669">
    <property type="entry name" value="Mannitol_DH"/>
</dbReference>
<comment type="catalytic activity">
    <reaction evidence="6 7">
        <text>D-mannitol 1-phosphate + NAD(+) = beta-D-fructose 6-phosphate + NADH + H(+)</text>
        <dbReference type="Rhea" id="RHEA:19661"/>
        <dbReference type="ChEBI" id="CHEBI:15378"/>
        <dbReference type="ChEBI" id="CHEBI:57540"/>
        <dbReference type="ChEBI" id="CHEBI:57634"/>
        <dbReference type="ChEBI" id="CHEBI:57945"/>
        <dbReference type="ChEBI" id="CHEBI:61381"/>
        <dbReference type="EC" id="1.1.1.17"/>
    </reaction>
</comment>
<dbReference type="InterPro" id="IPR023028">
    <property type="entry name" value="Mannitol_1_phos_5_DH"/>
</dbReference>
<reference evidence="10 11" key="1">
    <citation type="journal article" date="2023" name="Microbiol. Spectr.">
        <title>Symbiosis of Carpenter Bees with Uncharacterized Lactic Acid Bacteria Showing NAD Auxotrophy.</title>
        <authorList>
            <person name="Kawasaki S."/>
            <person name="Ozawa K."/>
            <person name="Mori T."/>
            <person name="Yamamoto A."/>
            <person name="Ito M."/>
            <person name="Ohkuma M."/>
            <person name="Sakamoto M."/>
            <person name="Matsutani M."/>
        </authorList>
    </citation>
    <scope>NUCLEOTIDE SEQUENCE [LARGE SCALE GENOMIC DNA]</scope>
    <source>
        <strain evidence="10 11">XA3</strain>
    </source>
</reference>
<dbReference type="NCBIfam" id="NF002647">
    <property type="entry name" value="PRK02318.1-3"/>
    <property type="match status" value="1"/>
</dbReference>
<dbReference type="PROSITE" id="PS00974">
    <property type="entry name" value="MANNITOL_DHGENASE"/>
    <property type="match status" value="1"/>
</dbReference>
<dbReference type="Pfam" id="PF08125">
    <property type="entry name" value="Mannitol_dh_C"/>
    <property type="match status" value="1"/>
</dbReference>